<comment type="caution">
    <text evidence="1">The sequence shown here is derived from an EMBL/GenBank/DDBJ whole genome shotgun (WGS) entry which is preliminary data.</text>
</comment>
<accession>A0A0F9E386</accession>
<evidence type="ECO:0008006" key="2">
    <source>
        <dbReference type="Google" id="ProtNLM"/>
    </source>
</evidence>
<dbReference type="Gene3D" id="3.40.50.450">
    <property type="match status" value="1"/>
</dbReference>
<organism evidence="1">
    <name type="scientific">marine sediment metagenome</name>
    <dbReference type="NCBI Taxonomy" id="412755"/>
    <lineage>
        <taxon>unclassified sequences</taxon>
        <taxon>metagenomes</taxon>
        <taxon>ecological metagenomes</taxon>
    </lineage>
</organism>
<reference evidence="1" key="1">
    <citation type="journal article" date="2015" name="Nature">
        <title>Complex archaea that bridge the gap between prokaryotes and eukaryotes.</title>
        <authorList>
            <person name="Spang A."/>
            <person name="Saw J.H."/>
            <person name="Jorgensen S.L."/>
            <person name="Zaremba-Niedzwiedzka K."/>
            <person name="Martijn J."/>
            <person name="Lind A.E."/>
            <person name="van Eijk R."/>
            <person name="Schleper C."/>
            <person name="Guy L."/>
            <person name="Ettema T.J."/>
        </authorList>
    </citation>
    <scope>NUCLEOTIDE SEQUENCE</scope>
</reference>
<proteinExistence type="predicted"/>
<dbReference type="EMBL" id="LAZR01038829">
    <property type="protein sequence ID" value="KKL18538.1"/>
    <property type="molecule type" value="Genomic_DNA"/>
</dbReference>
<sequence length="162" mass="18089">MLCVYLSGPISAKSFDQATRWRQLAGGQLRAAGFRVLDPMRGKSFLSTQARIEREAYERWANPRLSDKALTRRDKLDVLTADIILVYLMEADVASIGTIYEMAWAEDHNKLVVIALNDHNVHNHPFVRETGVLFGTLGEALDYIVSCGVEELPDALREPAAS</sequence>
<protein>
    <recommendedName>
        <fullName evidence="2">Nucleoside 2-deoxyribosyltransferase</fullName>
    </recommendedName>
</protein>
<dbReference type="SUPFAM" id="SSF52309">
    <property type="entry name" value="N-(deoxy)ribosyltransferase-like"/>
    <property type="match status" value="1"/>
</dbReference>
<evidence type="ECO:0000313" key="1">
    <source>
        <dbReference type="EMBL" id="KKL18538.1"/>
    </source>
</evidence>
<gene>
    <name evidence="1" type="ORF">LCGC14_2474540</name>
</gene>
<dbReference type="AlphaFoldDB" id="A0A0F9E386"/>
<name>A0A0F9E386_9ZZZZ</name>